<dbReference type="EMBL" id="NMUH01002074">
    <property type="protein sequence ID" value="MQL97609.1"/>
    <property type="molecule type" value="Genomic_DNA"/>
</dbReference>
<reference evidence="1" key="1">
    <citation type="submission" date="2017-07" db="EMBL/GenBank/DDBJ databases">
        <title>Taro Niue Genome Assembly and Annotation.</title>
        <authorList>
            <person name="Atibalentja N."/>
            <person name="Keating K."/>
            <person name="Fields C.J."/>
        </authorList>
    </citation>
    <scope>NUCLEOTIDE SEQUENCE</scope>
    <source>
        <strain evidence="1">Niue_2</strain>
        <tissue evidence="1">Leaf</tissue>
    </source>
</reference>
<dbReference type="PANTHER" id="PTHR46412:SF6">
    <property type="entry name" value="TRANSCRIPTION FACTOR BIM2"/>
    <property type="match status" value="1"/>
</dbReference>
<sequence>MIGDGTCSLPQAIEYVQFLQEKVLKYESSYPGWNHDNTKLIPWKLSQTPGECMVNSSHITKNGPTSTGFRFPAESTIPGVPTVVSNTQVVAESDNVCSGLASKSASVSFPMPSPIGVGSEISQLQQRMISDSENMARHEAQWLRPCAMESSVSSDILSGEEELAIEKGSISLSSKYSEGLLTTLTQALRTSGVDLSQASISVQINLGKHAINRPISNTKAHRAHHGLAQPITSLLVGVVFSRSATRPQEQLNDSEHLKDPEVVSGHLSFCSVQALDYWTGLARGVP</sequence>
<comment type="caution">
    <text evidence="1">The sequence shown here is derived from an EMBL/GenBank/DDBJ whole genome shotgun (WGS) entry which is preliminary data.</text>
</comment>
<dbReference type="OrthoDB" id="690068at2759"/>
<keyword evidence="2" id="KW-1185">Reference proteome</keyword>
<evidence type="ECO:0000313" key="1">
    <source>
        <dbReference type="EMBL" id="MQL97609.1"/>
    </source>
</evidence>
<dbReference type="GO" id="GO:0003700">
    <property type="term" value="F:DNA-binding transcription factor activity"/>
    <property type="evidence" value="ECO:0007669"/>
    <property type="project" value="InterPro"/>
</dbReference>
<dbReference type="Proteomes" id="UP000652761">
    <property type="component" value="Unassembled WGS sequence"/>
</dbReference>
<gene>
    <name evidence="1" type="ORF">Taro_030304</name>
</gene>
<name>A0A843W2Y2_COLES</name>
<dbReference type="AlphaFoldDB" id="A0A843W2Y2"/>
<dbReference type="InterPro" id="IPR044295">
    <property type="entry name" value="BIM1/2/3"/>
</dbReference>
<dbReference type="GO" id="GO:0046983">
    <property type="term" value="F:protein dimerization activity"/>
    <property type="evidence" value="ECO:0007669"/>
    <property type="project" value="InterPro"/>
</dbReference>
<evidence type="ECO:0000313" key="2">
    <source>
        <dbReference type="Proteomes" id="UP000652761"/>
    </source>
</evidence>
<protein>
    <submittedName>
        <fullName evidence="1">Uncharacterized protein</fullName>
    </submittedName>
</protein>
<dbReference type="PANTHER" id="PTHR46412">
    <property type="entry name" value="BES1-INTERACTING MYC-LIKE PROTEIN"/>
    <property type="match status" value="1"/>
</dbReference>
<dbReference type="GO" id="GO:0006351">
    <property type="term" value="P:DNA-templated transcription"/>
    <property type="evidence" value="ECO:0007669"/>
    <property type="project" value="InterPro"/>
</dbReference>
<accession>A0A843W2Y2</accession>
<organism evidence="1 2">
    <name type="scientific">Colocasia esculenta</name>
    <name type="common">Wild taro</name>
    <name type="synonym">Arum esculentum</name>
    <dbReference type="NCBI Taxonomy" id="4460"/>
    <lineage>
        <taxon>Eukaryota</taxon>
        <taxon>Viridiplantae</taxon>
        <taxon>Streptophyta</taxon>
        <taxon>Embryophyta</taxon>
        <taxon>Tracheophyta</taxon>
        <taxon>Spermatophyta</taxon>
        <taxon>Magnoliopsida</taxon>
        <taxon>Liliopsida</taxon>
        <taxon>Araceae</taxon>
        <taxon>Aroideae</taxon>
        <taxon>Colocasieae</taxon>
        <taxon>Colocasia</taxon>
    </lineage>
</organism>
<proteinExistence type="predicted"/>